<feature type="transmembrane region" description="Helical" evidence="1">
    <location>
        <begin position="37"/>
        <end position="55"/>
    </location>
</feature>
<protein>
    <submittedName>
        <fullName evidence="3">YcxB family protein</fullName>
    </submittedName>
</protein>
<dbReference type="Pfam" id="PF14317">
    <property type="entry name" value="YcxB"/>
    <property type="match status" value="1"/>
</dbReference>
<sequence length="174" mass="19600">MMRREAVVAVGEDDLVAAQRLMLRDGFRQRSRWWKQALLCCVATAYFALLLSGAVPGGLAGAIALAGVGSLLLVFGLPVVIVLLLGRRAARRNLRAVPAFQAPLHYRWDEEGLSVETVSGHSMHRWPSYRRWLENDALLLLWPHPATYQILPKRSFEPAQIEELRRFLSQRTGT</sequence>
<name>A0ABW0F8M3_9HYPH</name>
<keyword evidence="4" id="KW-1185">Reference proteome</keyword>
<keyword evidence="1" id="KW-0812">Transmembrane</keyword>
<organism evidence="3 4">
    <name type="scientific">Bosea minatitlanensis</name>
    <dbReference type="NCBI Taxonomy" id="128782"/>
    <lineage>
        <taxon>Bacteria</taxon>
        <taxon>Pseudomonadati</taxon>
        <taxon>Pseudomonadota</taxon>
        <taxon>Alphaproteobacteria</taxon>
        <taxon>Hyphomicrobiales</taxon>
        <taxon>Boseaceae</taxon>
        <taxon>Bosea</taxon>
    </lineage>
</organism>
<feature type="domain" description="YcxB-like C-terminal" evidence="2">
    <location>
        <begin position="108"/>
        <end position="168"/>
    </location>
</feature>
<dbReference type="EMBL" id="JBHSLI010000009">
    <property type="protein sequence ID" value="MFC5295278.1"/>
    <property type="molecule type" value="Genomic_DNA"/>
</dbReference>
<evidence type="ECO:0000313" key="3">
    <source>
        <dbReference type="EMBL" id="MFC5295278.1"/>
    </source>
</evidence>
<keyword evidence="1" id="KW-0472">Membrane</keyword>
<dbReference type="RefSeq" id="WP_158446205.1">
    <property type="nucleotide sequence ID" value="NZ_JAOAOS010000010.1"/>
</dbReference>
<dbReference type="InterPro" id="IPR025588">
    <property type="entry name" value="YcxB-like_C"/>
</dbReference>
<feature type="transmembrane region" description="Helical" evidence="1">
    <location>
        <begin position="61"/>
        <end position="85"/>
    </location>
</feature>
<proteinExistence type="predicted"/>
<comment type="caution">
    <text evidence="3">The sequence shown here is derived from an EMBL/GenBank/DDBJ whole genome shotgun (WGS) entry which is preliminary data.</text>
</comment>
<accession>A0ABW0F8M3</accession>
<reference evidence="4" key="1">
    <citation type="journal article" date="2019" name="Int. J. Syst. Evol. Microbiol.">
        <title>The Global Catalogue of Microorganisms (GCM) 10K type strain sequencing project: providing services to taxonomists for standard genome sequencing and annotation.</title>
        <authorList>
            <consortium name="The Broad Institute Genomics Platform"/>
            <consortium name="The Broad Institute Genome Sequencing Center for Infectious Disease"/>
            <person name="Wu L."/>
            <person name="Ma J."/>
        </authorList>
    </citation>
    <scope>NUCLEOTIDE SEQUENCE [LARGE SCALE GENOMIC DNA]</scope>
    <source>
        <strain evidence="4">CGMCC 1.15643</strain>
    </source>
</reference>
<evidence type="ECO:0000259" key="2">
    <source>
        <dbReference type="Pfam" id="PF14317"/>
    </source>
</evidence>
<gene>
    <name evidence="3" type="ORF">ACFPK2_19990</name>
</gene>
<evidence type="ECO:0000256" key="1">
    <source>
        <dbReference type="SAM" id="Phobius"/>
    </source>
</evidence>
<keyword evidence="1" id="KW-1133">Transmembrane helix</keyword>
<dbReference type="Proteomes" id="UP001595976">
    <property type="component" value="Unassembled WGS sequence"/>
</dbReference>
<evidence type="ECO:0000313" key="4">
    <source>
        <dbReference type="Proteomes" id="UP001595976"/>
    </source>
</evidence>